<dbReference type="Pfam" id="PF13704">
    <property type="entry name" value="Glyco_tranf_2_4"/>
    <property type="match status" value="1"/>
</dbReference>
<evidence type="ECO:0000313" key="2">
    <source>
        <dbReference type="Proteomes" id="UP000019666"/>
    </source>
</evidence>
<reference evidence="1 2" key="1">
    <citation type="submission" date="2013-02" db="EMBL/GenBank/DDBJ databases">
        <authorList>
            <person name="Fiebig A."/>
            <person name="Goeker M."/>
            <person name="Klenk H.-P.P."/>
        </authorList>
    </citation>
    <scope>NUCLEOTIDE SEQUENCE [LARGE SCALE GENOMIC DNA]</scope>
    <source>
        <strain evidence="1 2">DSM 19309</strain>
    </source>
</reference>
<dbReference type="Gene3D" id="3.90.550.10">
    <property type="entry name" value="Spore Coat Polysaccharide Biosynthesis Protein SpsA, Chain A"/>
    <property type="match status" value="1"/>
</dbReference>
<dbReference type="EMBL" id="AOSK01000065">
    <property type="protein sequence ID" value="EYD75845.1"/>
    <property type="molecule type" value="Genomic_DNA"/>
</dbReference>
<evidence type="ECO:0000313" key="1">
    <source>
        <dbReference type="EMBL" id="EYD75845.1"/>
    </source>
</evidence>
<dbReference type="STRING" id="442562.Rumeso_02627"/>
<accession>A0A017HNE9</accession>
<proteinExistence type="predicted"/>
<protein>
    <submittedName>
        <fullName evidence="1">Uncharacterized protein</fullName>
    </submittedName>
</protein>
<keyword evidence="2" id="KW-1185">Reference proteome</keyword>
<comment type="caution">
    <text evidence="1">The sequence shown here is derived from an EMBL/GenBank/DDBJ whole genome shotgun (WGS) entry which is preliminary data.</text>
</comment>
<dbReference type="HOGENOM" id="CLU_082425_0_0_5"/>
<sequence>MKNESDIVEQALRAAANWSDAIYVLDNGSSDGTWEIVQGVARELPAVIPYKQDPRPFDDGIRDNLLQAYRPRARPGDWWCILDADEFYIDNPREFLSNVPARYNSVFAQLYNFVFTERDLIAYRNDPALYGSHVPIEQRLRYFTINDYSPIRFVRHSRTLRSLPYEGLHPVYPRLIRFRHYMYRSPEQIRKRFETRREPMLRGEWLHERRSAWTLGAETSLRPSPAQADELPEDWTERLIPSSKCCFDTGTGEFPEGPHWVPPRPPNNITRIKDRVRSSLGHLAHSLGPTLGTGST</sequence>
<dbReference type="Proteomes" id="UP000019666">
    <property type="component" value="Unassembled WGS sequence"/>
</dbReference>
<gene>
    <name evidence="1" type="ORF">Rumeso_02627</name>
</gene>
<dbReference type="AlphaFoldDB" id="A0A017HNE9"/>
<dbReference type="CDD" id="cd00761">
    <property type="entry name" value="Glyco_tranf_GTA_type"/>
    <property type="match status" value="1"/>
</dbReference>
<dbReference type="InterPro" id="IPR029044">
    <property type="entry name" value="Nucleotide-diphossugar_trans"/>
</dbReference>
<dbReference type="SUPFAM" id="SSF53448">
    <property type="entry name" value="Nucleotide-diphospho-sugar transferases"/>
    <property type="match status" value="1"/>
</dbReference>
<organism evidence="1 2">
    <name type="scientific">Rubellimicrobium mesophilum DSM 19309</name>
    <dbReference type="NCBI Taxonomy" id="442562"/>
    <lineage>
        <taxon>Bacteria</taxon>
        <taxon>Pseudomonadati</taxon>
        <taxon>Pseudomonadota</taxon>
        <taxon>Alphaproteobacteria</taxon>
        <taxon>Rhodobacterales</taxon>
        <taxon>Roseobacteraceae</taxon>
        <taxon>Rubellimicrobium</taxon>
    </lineage>
</organism>
<name>A0A017HNE9_9RHOB</name>